<evidence type="ECO:0000313" key="2">
    <source>
        <dbReference type="EMBL" id="KAK3374321.1"/>
    </source>
</evidence>
<dbReference type="Pfam" id="PF06985">
    <property type="entry name" value="HET"/>
    <property type="match status" value="1"/>
</dbReference>
<feature type="non-terminal residue" evidence="2">
    <location>
        <position position="1"/>
    </location>
</feature>
<dbReference type="PANTHER" id="PTHR33112">
    <property type="entry name" value="DOMAIN PROTEIN, PUTATIVE-RELATED"/>
    <property type="match status" value="1"/>
</dbReference>
<evidence type="ECO:0000259" key="1">
    <source>
        <dbReference type="Pfam" id="PF06985"/>
    </source>
</evidence>
<proteinExistence type="predicted"/>
<dbReference type="InterPro" id="IPR010730">
    <property type="entry name" value="HET"/>
</dbReference>
<dbReference type="AlphaFoldDB" id="A0AAE0N860"/>
<sequence length="234" mass="26834">RIGEWIKACEASHDSCNEESQTAEGLFGHGPFALRLIDVENRMLVQSLTPVRYLTLSYVWGPSANRRFAMVDYPYPHHEDAWRFPEGIKPLEKQPVEMMFGRVGRTFEDLISFARRLRERYIWIDAMCIPQDEPAVLASQISRMDQIYFHGACNIVSLSSGVDDGLPGTSPVSDRNTQQLVELLPNGARVATPLIELDMWMPYAPWTTRGWTLQEHLLARRSVFFGRHEAFFVC</sequence>
<dbReference type="EMBL" id="JAULSN010000004">
    <property type="protein sequence ID" value="KAK3374321.1"/>
    <property type="molecule type" value="Genomic_DNA"/>
</dbReference>
<protein>
    <submittedName>
        <fullName evidence="2">Heterokaryon incompatibility protein-domain-containing protein</fullName>
    </submittedName>
</protein>
<organism evidence="2 3">
    <name type="scientific">Lasiosphaeria ovina</name>
    <dbReference type="NCBI Taxonomy" id="92902"/>
    <lineage>
        <taxon>Eukaryota</taxon>
        <taxon>Fungi</taxon>
        <taxon>Dikarya</taxon>
        <taxon>Ascomycota</taxon>
        <taxon>Pezizomycotina</taxon>
        <taxon>Sordariomycetes</taxon>
        <taxon>Sordariomycetidae</taxon>
        <taxon>Sordariales</taxon>
        <taxon>Lasiosphaeriaceae</taxon>
        <taxon>Lasiosphaeria</taxon>
    </lineage>
</organism>
<dbReference type="Proteomes" id="UP001287356">
    <property type="component" value="Unassembled WGS sequence"/>
</dbReference>
<accession>A0AAE0N860</accession>
<name>A0AAE0N860_9PEZI</name>
<keyword evidence="3" id="KW-1185">Reference proteome</keyword>
<feature type="domain" description="Heterokaryon incompatibility" evidence="1">
    <location>
        <begin position="53"/>
        <end position="215"/>
    </location>
</feature>
<dbReference type="PANTHER" id="PTHR33112:SF12">
    <property type="entry name" value="HETEROKARYON INCOMPATIBILITY DOMAIN-CONTAINING PROTEIN"/>
    <property type="match status" value="1"/>
</dbReference>
<reference evidence="2" key="1">
    <citation type="journal article" date="2023" name="Mol. Phylogenet. Evol.">
        <title>Genome-scale phylogeny and comparative genomics of the fungal order Sordariales.</title>
        <authorList>
            <person name="Hensen N."/>
            <person name="Bonometti L."/>
            <person name="Westerberg I."/>
            <person name="Brannstrom I.O."/>
            <person name="Guillou S."/>
            <person name="Cros-Aarteil S."/>
            <person name="Calhoun S."/>
            <person name="Haridas S."/>
            <person name="Kuo A."/>
            <person name="Mondo S."/>
            <person name="Pangilinan J."/>
            <person name="Riley R."/>
            <person name="LaButti K."/>
            <person name="Andreopoulos B."/>
            <person name="Lipzen A."/>
            <person name="Chen C."/>
            <person name="Yan M."/>
            <person name="Daum C."/>
            <person name="Ng V."/>
            <person name="Clum A."/>
            <person name="Steindorff A."/>
            <person name="Ohm R.A."/>
            <person name="Martin F."/>
            <person name="Silar P."/>
            <person name="Natvig D.O."/>
            <person name="Lalanne C."/>
            <person name="Gautier V."/>
            <person name="Ament-Velasquez S.L."/>
            <person name="Kruys A."/>
            <person name="Hutchinson M.I."/>
            <person name="Powell A.J."/>
            <person name="Barry K."/>
            <person name="Miller A.N."/>
            <person name="Grigoriev I.V."/>
            <person name="Debuchy R."/>
            <person name="Gladieux P."/>
            <person name="Hiltunen Thoren M."/>
            <person name="Johannesson H."/>
        </authorList>
    </citation>
    <scope>NUCLEOTIDE SEQUENCE</scope>
    <source>
        <strain evidence="2">CBS 958.72</strain>
    </source>
</reference>
<gene>
    <name evidence="2" type="ORF">B0T24DRAFT_494753</name>
</gene>
<comment type="caution">
    <text evidence="2">The sequence shown here is derived from an EMBL/GenBank/DDBJ whole genome shotgun (WGS) entry which is preliminary data.</text>
</comment>
<feature type="non-terminal residue" evidence="2">
    <location>
        <position position="234"/>
    </location>
</feature>
<evidence type="ECO:0000313" key="3">
    <source>
        <dbReference type="Proteomes" id="UP001287356"/>
    </source>
</evidence>
<reference evidence="2" key="2">
    <citation type="submission" date="2023-06" db="EMBL/GenBank/DDBJ databases">
        <authorList>
            <consortium name="Lawrence Berkeley National Laboratory"/>
            <person name="Haridas S."/>
            <person name="Hensen N."/>
            <person name="Bonometti L."/>
            <person name="Westerberg I."/>
            <person name="Brannstrom I.O."/>
            <person name="Guillou S."/>
            <person name="Cros-Aarteil S."/>
            <person name="Calhoun S."/>
            <person name="Kuo A."/>
            <person name="Mondo S."/>
            <person name="Pangilinan J."/>
            <person name="Riley R."/>
            <person name="Labutti K."/>
            <person name="Andreopoulos B."/>
            <person name="Lipzen A."/>
            <person name="Chen C."/>
            <person name="Yanf M."/>
            <person name="Daum C."/>
            <person name="Ng V."/>
            <person name="Clum A."/>
            <person name="Steindorff A."/>
            <person name="Ohm R."/>
            <person name="Martin F."/>
            <person name="Silar P."/>
            <person name="Natvig D."/>
            <person name="Lalanne C."/>
            <person name="Gautier V."/>
            <person name="Ament-Velasquez S.L."/>
            <person name="Kruys A."/>
            <person name="Hutchinson M.I."/>
            <person name="Powell A.J."/>
            <person name="Barry K."/>
            <person name="Miller A.N."/>
            <person name="Grigoriev I.V."/>
            <person name="Debuchy R."/>
            <person name="Gladieux P."/>
            <person name="Thoren M.H."/>
            <person name="Johannesson H."/>
        </authorList>
    </citation>
    <scope>NUCLEOTIDE SEQUENCE</scope>
    <source>
        <strain evidence="2">CBS 958.72</strain>
    </source>
</reference>